<dbReference type="PANTHER" id="PTHR40763">
    <property type="entry name" value="MEMBRANE PROTEIN-RELATED"/>
    <property type="match status" value="1"/>
</dbReference>
<dbReference type="Proteomes" id="UP000294543">
    <property type="component" value="Unassembled WGS sequence"/>
</dbReference>
<dbReference type="Pfam" id="PF08044">
    <property type="entry name" value="DUF1707"/>
    <property type="match status" value="1"/>
</dbReference>
<keyword evidence="4" id="KW-1185">Reference proteome</keyword>
<accession>A0A4R4VTW9</accession>
<evidence type="ECO:0000259" key="2">
    <source>
        <dbReference type="Pfam" id="PF08044"/>
    </source>
</evidence>
<dbReference type="InterPro" id="IPR012551">
    <property type="entry name" value="DUF1707_SHOCT-like"/>
</dbReference>
<dbReference type="PANTHER" id="PTHR40763:SF4">
    <property type="entry name" value="DUF1707 DOMAIN-CONTAINING PROTEIN"/>
    <property type="match status" value="1"/>
</dbReference>
<gene>
    <name evidence="3" type="ORF">E1294_48665</name>
</gene>
<dbReference type="EMBL" id="SMKP01000273">
    <property type="protein sequence ID" value="TDD06743.1"/>
    <property type="molecule type" value="Genomic_DNA"/>
</dbReference>
<protein>
    <submittedName>
        <fullName evidence="3">DUF1707 domain-containing protein</fullName>
    </submittedName>
</protein>
<feature type="domain" description="DUF1707" evidence="2">
    <location>
        <begin position="51"/>
        <end position="97"/>
    </location>
</feature>
<name>A0A4R4VTW9_9ACTN</name>
<evidence type="ECO:0000256" key="1">
    <source>
        <dbReference type="SAM" id="MobiDB-lite"/>
    </source>
</evidence>
<feature type="region of interest" description="Disordered" evidence="1">
    <location>
        <begin position="1"/>
        <end position="54"/>
    </location>
</feature>
<organism evidence="3 4">
    <name type="scientific">Nonomuraea diastatica</name>
    <dbReference type="NCBI Taxonomy" id="1848329"/>
    <lineage>
        <taxon>Bacteria</taxon>
        <taxon>Bacillati</taxon>
        <taxon>Actinomycetota</taxon>
        <taxon>Actinomycetes</taxon>
        <taxon>Streptosporangiales</taxon>
        <taxon>Streptosporangiaceae</taxon>
        <taxon>Nonomuraea</taxon>
    </lineage>
</organism>
<dbReference type="OrthoDB" id="3625082at2"/>
<comment type="caution">
    <text evidence="3">The sequence shown here is derived from an EMBL/GenBank/DDBJ whole genome shotgun (WGS) entry which is preliminary data.</text>
</comment>
<dbReference type="AlphaFoldDB" id="A0A4R4VTW9"/>
<evidence type="ECO:0000313" key="3">
    <source>
        <dbReference type="EMBL" id="TDD06743.1"/>
    </source>
</evidence>
<reference evidence="3 4" key="1">
    <citation type="submission" date="2019-03" db="EMBL/GenBank/DDBJ databases">
        <title>Draft genome sequences of novel Actinobacteria.</title>
        <authorList>
            <person name="Sahin N."/>
            <person name="Ay H."/>
            <person name="Saygin H."/>
        </authorList>
    </citation>
    <scope>NUCLEOTIDE SEQUENCE [LARGE SCALE GENOMIC DNA]</scope>
    <source>
        <strain evidence="3 4">KC712</strain>
    </source>
</reference>
<sequence>MSPRCLPGYRRRRERTPGDVVGQAHPGGQELATDWATARRTKGSGPEPREVRASDVDRDRVAQVLNDALAMDEFEERLTAVYSAKTLGELAGLTEDLLPAEYVVSPIATCGNGCGPQREAALLSVARRTPCPP</sequence>
<evidence type="ECO:0000313" key="4">
    <source>
        <dbReference type="Proteomes" id="UP000294543"/>
    </source>
</evidence>
<proteinExistence type="predicted"/>